<dbReference type="SUPFAM" id="SSF53756">
    <property type="entry name" value="UDP-Glycosyltransferase/glycogen phosphorylase"/>
    <property type="match status" value="1"/>
</dbReference>
<dbReference type="PANTHER" id="PTHR48047">
    <property type="entry name" value="GLYCOSYLTRANSFERASE"/>
    <property type="match status" value="1"/>
</dbReference>
<dbReference type="PANTHER" id="PTHR48047:SF135">
    <property type="entry name" value="GLYCOSYLTRANSFERASE"/>
    <property type="match status" value="1"/>
</dbReference>
<accession>B9RYD6</accession>
<keyword evidence="5" id="KW-1185">Reference proteome</keyword>
<gene>
    <name evidence="4" type="ORF">RCOM_0812300</name>
</gene>
<dbReference type="Pfam" id="PF00201">
    <property type="entry name" value="UDPGT"/>
    <property type="match status" value="1"/>
</dbReference>
<dbReference type="EC" id="2.4.1.115" evidence="4"/>
<comment type="similarity">
    <text evidence="1">Belongs to the UDP-glycosyltransferase family.</text>
</comment>
<organism evidence="4 5">
    <name type="scientific">Ricinus communis</name>
    <name type="common">Castor bean</name>
    <dbReference type="NCBI Taxonomy" id="3988"/>
    <lineage>
        <taxon>Eukaryota</taxon>
        <taxon>Viridiplantae</taxon>
        <taxon>Streptophyta</taxon>
        <taxon>Embryophyta</taxon>
        <taxon>Tracheophyta</taxon>
        <taxon>Spermatophyta</taxon>
        <taxon>Magnoliopsida</taxon>
        <taxon>eudicotyledons</taxon>
        <taxon>Gunneridae</taxon>
        <taxon>Pentapetalae</taxon>
        <taxon>rosids</taxon>
        <taxon>fabids</taxon>
        <taxon>Malpighiales</taxon>
        <taxon>Euphorbiaceae</taxon>
        <taxon>Acalyphoideae</taxon>
        <taxon>Acalypheae</taxon>
        <taxon>Ricinus</taxon>
    </lineage>
</organism>
<evidence type="ECO:0000256" key="3">
    <source>
        <dbReference type="ARBA" id="ARBA00022679"/>
    </source>
</evidence>
<dbReference type="CDD" id="cd03784">
    <property type="entry name" value="GT1_Gtf-like"/>
    <property type="match status" value="1"/>
</dbReference>
<evidence type="ECO:0000256" key="1">
    <source>
        <dbReference type="ARBA" id="ARBA00009995"/>
    </source>
</evidence>
<dbReference type="InParanoid" id="B9RYD6"/>
<dbReference type="AlphaFoldDB" id="B9RYD6"/>
<dbReference type="EMBL" id="EQ973830">
    <property type="protein sequence ID" value="EEF43645.1"/>
    <property type="molecule type" value="Genomic_DNA"/>
</dbReference>
<dbReference type="Gene3D" id="3.40.50.2000">
    <property type="entry name" value="Glycogen Phosphorylase B"/>
    <property type="match status" value="1"/>
</dbReference>
<dbReference type="Proteomes" id="UP000008311">
    <property type="component" value="Unassembled WGS sequence"/>
</dbReference>
<evidence type="ECO:0000313" key="4">
    <source>
        <dbReference type="EMBL" id="EEF43645.1"/>
    </source>
</evidence>
<protein>
    <submittedName>
        <fullName evidence="4">UDP-glucosyltransferase, putative</fullName>
        <ecNumber evidence="4">2.4.1.115</ecNumber>
    </submittedName>
</protein>
<keyword evidence="3 4" id="KW-0808">Transferase</keyword>
<dbReference type="InterPro" id="IPR002213">
    <property type="entry name" value="UDP_glucos_trans"/>
</dbReference>
<proteinExistence type="inferred from homology"/>
<dbReference type="eggNOG" id="KOG1192">
    <property type="taxonomic scope" value="Eukaryota"/>
</dbReference>
<dbReference type="GO" id="GO:0047213">
    <property type="term" value="F:anthocyanidin 3-O-glucosyltransferase activity"/>
    <property type="evidence" value="ECO:0007669"/>
    <property type="project" value="UniProtKB-EC"/>
</dbReference>
<evidence type="ECO:0000256" key="2">
    <source>
        <dbReference type="ARBA" id="ARBA00022676"/>
    </source>
</evidence>
<reference evidence="5" key="1">
    <citation type="journal article" date="2010" name="Nat. Biotechnol.">
        <title>Draft genome sequence of the oilseed species Ricinus communis.</title>
        <authorList>
            <person name="Chan A.P."/>
            <person name="Crabtree J."/>
            <person name="Zhao Q."/>
            <person name="Lorenzi H."/>
            <person name="Orvis J."/>
            <person name="Puiu D."/>
            <person name="Melake-Berhan A."/>
            <person name="Jones K.M."/>
            <person name="Redman J."/>
            <person name="Chen G."/>
            <person name="Cahoon E.B."/>
            <person name="Gedil M."/>
            <person name="Stanke M."/>
            <person name="Haas B.J."/>
            <person name="Wortman J.R."/>
            <person name="Fraser-Liggett C.M."/>
            <person name="Ravel J."/>
            <person name="Rabinowicz P.D."/>
        </authorList>
    </citation>
    <scope>NUCLEOTIDE SEQUENCE [LARGE SCALE GENOMIC DNA]</scope>
    <source>
        <strain evidence="5">cv. Hale</strain>
    </source>
</reference>
<keyword evidence="2 4" id="KW-0328">Glycosyltransferase</keyword>
<name>B9RYD6_RICCO</name>
<evidence type="ECO:0000313" key="5">
    <source>
        <dbReference type="Proteomes" id="UP000008311"/>
    </source>
</evidence>
<sequence length="131" mass="14637">MGLQDSGQQFIWVARKSKNNEEDWLPDGLEERMKEKGLIIRGWAPQVMIPEHEAVGEFLTHCGWNSTLEAVSAGLPMAIWPVSAEHFYNEKLIIEVLRIGVAVSAQNWLPLVGDCVKKEAIKKAVTQVKVG</sequence>